<proteinExistence type="inferred from homology"/>
<dbReference type="GO" id="GO:0005789">
    <property type="term" value="C:endoplasmic reticulum membrane"/>
    <property type="evidence" value="ECO:0007669"/>
    <property type="project" value="UniProtKB-SubCell"/>
</dbReference>
<keyword evidence="6 9" id="KW-0812">Transmembrane</keyword>
<feature type="transmembrane region" description="Helical" evidence="9">
    <location>
        <begin position="202"/>
        <end position="221"/>
    </location>
</feature>
<organism evidence="11">
    <name type="scientific">Pneumocystis jirovecii</name>
    <name type="common">Human pneumocystis pneumonia agent</name>
    <dbReference type="NCBI Taxonomy" id="42068"/>
    <lineage>
        <taxon>Eukaryota</taxon>
        <taxon>Fungi</taxon>
        <taxon>Dikarya</taxon>
        <taxon>Ascomycota</taxon>
        <taxon>Taphrinomycotina</taxon>
        <taxon>Pneumocystomycetes</taxon>
        <taxon>Pneumocystaceae</taxon>
        <taxon>Pneumocystis</taxon>
    </lineage>
</organism>
<sequence length="307" mass="35582">MKLNIEEYIDKLLYQNMHALKDTRINYKQQKEAFVTGHTGQPVKEVIKLLAVIFVCILSFMFVAKDEKSSHFFAAALQSWHFGQNYGFFHFLIEYGLYYVIPLLFSTILSSYLEHMILGFLFSVPILWFCTLFCKKNKNSNDNTKKSFRYTLKGIRDTKDTGMKSYVSTLRGTIMLISCLSILAVDFKIFPRKHAKVETWGISLMDLGVGFFVFSFGVVTIKNIKNKYSSKEHVSEYGVHWNFFFTLGVLSLSLVFIEFLHQYLKSYIFIIILLSICNELLIRLPHVLAYILNAPRTNLISANREAL</sequence>
<dbReference type="InterPro" id="IPR009447">
    <property type="entry name" value="PIGW/GWT1"/>
</dbReference>
<reference evidence="10 11" key="1">
    <citation type="journal article" date="2012" name="MBio">
        <title>De novo assembly of the Pneumocystis jirovecii genome from a single bronchoalveolar lavage fluid specimen from a patient.</title>
        <authorList>
            <person name="Cisse O.H."/>
            <person name="Pagni M."/>
            <person name="Hauser P.M."/>
        </authorList>
    </citation>
    <scope>NUCLEOTIDE SEQUENCE [LARGE SCALE GENOMIC DNA]</scope>
    <source>
        <strain evidence="10 11">SE8</strain>
    </source>
</reference>
<dbReference type="FunCoup" id="L0PCG6">
    <property type="interactions" value="74"/>
</dbReference>
<keyword evidence="5" id="KW-0337">GPI-anchor biosynthesis</keyword>
<feature type="transmembrane region" description="Helical" evidence="9">
    <location>
        <begin position="85"/>
        <end position="109"/>
    </location>
</feature>
<keyword evidence="8 9" id="KW-0472">Membrane</keyword>
<comment type="similarity">
    <text evidence="3">Belongs to the PIGW family.</text>
</comment>
<dbReference type="GO" id="GO:0032216">
    <property type="term" value="F:glucosaminyl-phosphatidylinositol O-acyltransferase activity"/>
    <property type="evidence" value="ECO:0007669"/>
    <property type="project" value="TreeGrafter"/>
</dbReference>
<dbReference type="InParanoid" id="L0PCG6"/>
<feature type="transmembrane region" description="Helical" evidence="9">
    <location>
        <begin position="267"/>
        <end position="292"/>
    </location>
</feature>
<evidence type="ECO:0000256" key="8">
    <source>
        <dbReference type="ARBA" id="ARBA00023136"/>
    </source>
</evidence>
<evidence type="ECO:0000256" key="1">
    <source>
        <dbReference type="ARBA" id="ARBA00004477"/>
    </source>
</evidence>
<comment type="pathway">
    <text evidence="2">Glycolipid biosynthesis; glycosylphosphatidylinositol-anchor biosynthesis.</text>
</comment>
<comment type="caution">
    <text evidence="10">The sequence shown here is derived from an EMBL/GenBank/DDBJ whole genome shotgun (WGS) entry which is preliminary data.</text>
</comment>
<evidence type="ECO:0000256" key="4">
    <source>
        <dbReference type="ARBA" id="ARBA00014495"/>
    </source>
</evidence>
<evidence type="ECO:0000313" key="10">
    <source>
        <dbReference type="EMBL" id="CCJ30086.1"/>
    </source>
</evidence>
<feature type="transmembrane region" description="Helical" evidence="9">
    <location>
        <begin position="241"/>
        <end position="261"/>
    </location>
</feature>
<dbReference type="VEuPathDB" id="FungiDB:PNEJI1_001778"/>
<dbReference type="GO" id="GO:0006506">
    <property type="term" value="P:GPI anchor biosynthetic process"/>
    <property type="evidence" value="ECO:0007669"/>
    <property type="project" value="UniProtKB-UniPathway"/>
</dbReference>
<dbReference type="AlphaFoldDB" id="L0PCG6"/>
<evidence type="ECO:0000256" key="5">
    <source>
        <dbReference type="ARBA" id="ARBA00022502"/>
    </source>
</evidence>
<dbReference type="GO" id="GO:0072659">
    <property type="term" value="P:protein localization to plasma membrane"/>
    <property type="evidence" value="ECO:0007669"/>
    <property type="project" value="TreeGrafter"/>
</dbReference>
<evidence type="ECO:0000256" key="9">
    <source>
        <dbReference type="SAM" id="Phobius"/>
    </source>
</evidence>
<evidence type="ECO:0000313" key="11">
    <source>
        <dbReference type="Proteomes" id="UP000010422"/>
    </source>
</evidence>
<accession>L0PCG6</accession>
<dbReference type="UniPathway" id="UPA00196"/>
<dbReference type="PANTHER" id="PTHR20661:SF0">
    <property type="entry name" value="PHOSPHATIDYLINOSITOL-GLYCAN BIOSYNTHESIS CLASS W PROTEIN"/>
    <property type="match status" value="1"/>
</dbReference>
<feature type="transmembrane region" description="Helical" evidence="9">
    <location>
        <begin position="115"/>
        <end position="134"/>
    </location>
</feature>
<feature type="transmembrane region" description="Helical" evidence="9">
    <location>
        <begin position="173"/>
        <end position="190"/>
    </location>
</feature>
<evidence type="ECO:0000256" key="7">
    <source>
        <dbReference type="ARBA" id="ARBA00022989"/>
    </source>
</evidence>
<gene>
    <name evidence="10" type="ORF">PNEJI1_001778</name>
</gene>
<keyword evidence="7 9" id="KW-1133">Transmembrane helix</keyword>
<protein>
    <recommendedName>
        <fullName evidence="4">GPI-anchored wall transfer protein 1</fullName>
    </recommendedName>
</protein>
<evidence type="ECO:0000256" key="3">
    <source>
        <dbReference type="ARBA" id="ARBA00007559"/>
    </source>
</evidence>
<feature type="transmembrane region" description="Helical" evidence="9">
    <location>
        <begin position="46"/>
        <end position="64"/>
    </location>
</feature>
<name>L0PCG6_PNEJI</name>
<dbReference type="PANTHER" id="PTHR20661">
    <property type="entry name" value="PHOSPHATIDYLINOSITOL-GLYCAN BIOSYNTHESIS CLASS W PROTEIN"/>
    <property type="match status" value="1"/>
</dbReference>
<dbReference type="Pfam" id="PF06423">
    <property type="entry name" value="GWT1"/>
    <property type="match status" value="2"/>
</dbReference>
<comment type="subcellular location">
    <subcellularLocation>
        <location evidence="1">Endoplasmic reticulum membrane</location>
        <topology evidence="1">Multi-pass membrane protein</topology>
    </subcellularLocation>
</comment>
<evidence type="ECO:0000256" key="6">
    <source>
        <dbReference type="ARBA" id="ARBA00022692"/>
    </source>
</evidence>
<dbReference type="STRING" id="1209962.L0PCG6"/>
<dbReference type="Proteomes" id="UP000010422">
    <property type="component" value="Unassembled WGS sequence"/>
</dbReference>
<evidence type="ECO:0000256" key="2">
    <source>
        <dbReference type="ARBA" id="ARBA00004687"/>
    </source>
</evidence>
<dbReference type="EMBL" id="CAKM01000232">
    <property type="protein sequence ID" value="CCJ30086.1"/>
    <property type="molecule type" value="Genomic_DNA"/>
</dbReference>